<evidence type="ECO:0000313" key="2">
    <source>
        <dbReference type="Proteomes" id="UP000006173"/>
    </source>
</evidence>
<name>I3WKE2_BIFBI</name>
<proteinExistence type="predicted"/>
<dbReference type="Proteomes" id="UP000006173">
    <property type="component" value="Chromosome"/>
</dbReference>
<dbReference type="KEGG" id="bbf:BBB_1765"/>
<dbReference type="PATRIC" id="fig|484020.3.peg.1749"/>
<dbReference type="AlphaFoldDB" id="I3WKE2"/>
<dbReference type="EMBL" id="CP001361">
    <property type="protein sequence ID" value="AFL05355.1"/>
    <property type="molecule type" value="Genomic_DNA"/>
</dbReference>
<sequence>MESSTPHSLYASPVASRPIGDSSTIRNWACGGISPTAACCTRMCRRSIRSRRRLRHGMPQAPRRSQQRRLIPTCRPKVRARIEAARIKAENELIDHIRSHADAIGFPGELGVSRAVNGICLRVLTTRGDDAFDLIKDVSDFVVA</sequence>
<dbReference type="HOGENOM" id="CLU_1792702_0_0_11"/>
<organism evidence="1 2">
    <name type="scientific">Bifidobacterium bifidum BGN4</name>
    <dbReference type="NCBI Taxonomy" id="484020"/>
    <lineage>
        <taxon>Bacteria</taxon>
        <taxon>Bacillati</taxon>
        <taxon>Actinomycetota</taxon>
        <taxon>Actinomycetes</taxon>
        <taxon>Bifidobacteriales</taxon>
        <taxon>Bifidobacteriaceae</taxon>
        <taxon>Bifidobacterium</taxon>
    </lineage>
</organism>
<evidence type="ECO:0000313" key="1">
    <source>
        <dbReference type="EMBL" id="AFL05355.1"/>
    </source>
</evidence>
<gene>
    <name evidence="1" type="ORF">BBB_1765</name>
</gene>
<protein>
    <submittedName>
        <fullName evidence="1">Uncharacterized protein</fullName>
    </submittedName>
</protein>
<reference evidence="1 2" key="1">
    <citation type="journal article" date="2012" name="J. Bacteriol.">
        <title>Complete Genome Sequence of the Probiotic Bacterium Bifidobacterium bifidum Strain BGN4.</title>
        <authorList>
            <person name="Yu D.S."/>
            <person name="Jeong H."/>
            <person name="Lee D.H."/>
            <person name="Kwon S.K."/>
            <person name="Song J.Y."/>
            <person name="Kim B.K."/>
            <person name="Park M.S."/>
            <person name="Ji G.E."/>
            <person name="Oh T.K."/>
            <person name="Kim J.F."/>
        </authorList>
    </citation>
    <scope>NUCLEOTIDE SEQUENCE [LARGE SCALE GENOMIC DNA]</scope>
    <source>
        <strain evidence="1 2">BGN4</strain>
    </source>
</reference>
<accession>I3WKE2</accession>